<comment type="caution">
    <text evidence="2">The sequence shown here is derived from an EMBL/GenBank/DDBJ whole genome shotgun (WGS) entry which is preliminary data.</text>
</comment>
<reference evidence="2 3" key="1">
    <citation type="submission" date="2021-06" db="EMBL/GenBank/DDBJ databases">
        <title>Caerostris extrusa draft genome.</title>
        <authorList>
            <person name="Kono N."/>
            <person name="Arakawa K."/>
        </authorList>
    </citation>
    <scope>NUCLEOTIDE SEQUENCE [LARGE SCALE GENOMIC DNA]</scope>
</reference>
<evidence type="ECO:0000313" key="3">
    <source>
        <dbReference type="Proteomes" id="UP001054945"/>
    </source>
</evidence>
<dbReference type="AlphaFoldDB" id="A0AAV4U1B2"/>
<gene>
    <name evidence="2" type="ORF">CEXT_248641</name>
</gene>
<feature type="region of interest" description="Disordered" evidence="1">
    <location>
        <begin position="37"/>
        <end position="56"/>
    </location>
</feature>
<dbReference type="Proteomes" id="UP001054945">
    <property type="component" value="Unassembled WGS sequence"/>
</dbReference>
<evidence type="ECO:0000256" key="1">
    <source>
        <dbReference type="SAM" id="MobiDB-lite"/>
    </source>
</evidence>
<proteinExistence type="predicted"/>
<sequence length="86" mass="9715">MISVELFLEKKSFALELILMTCQQDVFLLRNGYRDHQMAQSTTSPPPPPPSPHRGSILSLPLFSFDFCESHLSGHVSTRSPHSFRS</sequence>
<accession>A0AAV4U1B2</accession>
<organism evidence="2 3">
    <name type="scientific">Caerostris extrusa</name>
    <name type="common">Bark spider</name>
    <name type="synonym">Caerostris bankana</name>
    <dbReference type="NCBI Taxonomy" id="172846"/>
    <lineage>
        <taxon>Eukaryota</taxon>
        <taxon>Metazoa</taxon>
        <taxon>Ecdysozoa</taxon>
        <taxon>Arthropoda</taxon>
        <taxon>Chelicerata</taxon>
        <taxon>Arachnida</taxon>
        <taxon>Araneae</taxon>
        <taxon>Araneomorphae</taxon>
        <taxon>Entelegynae</taxon>
        <taxon>Araneoidea</taxon>
        <taxon>Araneidae</taxon>
        <taxon>Caerostris</taxon>
    </lineage>
</organism>
<keyword evidence="3" id="KW-1185">Reference proteome</keyword>
<protein>
    <submittedName>
        <fullName evidence="2">Uncharacterized protein</fullName>
    </submittedName>
</protein>
<evidence type="ECO:0000313" key="2">
    <source>
        <dbReference type="EMBL" id="GIY51523.1"/>
    </source>
</evidence>
<name>A0AAV4U1B2_CAEEX</name>
<dbReference type="EMBL" id="BPLR01012123">
    <property type="protein sequence ID" value="GIY51523.1"/>
    <property type="molecule type" value="Genomic_DNA"/>
</dbReference>